<dbReference type="InParanoid" id="A0A0G4EVE1"/>
<evidence type="ECO:0000256" key="1">
    <source>
        <dbReference type="ARBA" id="ARBA00022723"/>
    </source>
</evidence>
<dbReference type="PROSITE" id="PS00518">
    <property type="entry name" value="ZF_RING_1"/>
    <property type="match status" value="1"/>
</dbReference>
<evidence type="ECO:0000313" key="9">
    <source>
        <dbReference type="Proteomes" id="UP000041254"/>
    </source>
</evidence>
<feature type="transmembrane region" description="Helical" evidence="6">
    <location>
        <begin position="25"/>
        <end position="46"/>
    </location>
</feature>
<protein>
    <recommendedName>
        <fullName evidence="7">RING-type domain-containing protein</fullName>
    </recommendedName>
</protein>
<dbReference type="VEuPathDB" id="CryptoDB:Vbra_13708"/>
<evidence type="ECO:0000313" key="8">
    <source>
        <dbReference type="EMBL" id="CEM02591.1"/>
    </source>
</evidence>
<keyword evidence="6" id="KW-0472">Membrane</keyword>
<dbReference type="Proteomes" id="UP000041254">
    <property type="component" value="Unassembled WGS sequence"/>
</dbReference>
<dbReference type="GO" id="GO:0008270">
    <property type="term" value="F:zinc ion binding"/>
    <property type="evidence" value="ECO:0007669"/>
    <property type="project" value="UniProtKB-KW"/>
</dbReference>
<feature type="transmembrane region" description="Helical" evidence="6">
    <location>
        <begin position="78"/>
        <end position="100"/>
    </location>
</feature>
<feature type="transmembrane region" description="Helical" evidence="6">
    <location>
        <begin position="106"/>
        <end position="130"/>
    </location>
</feature>
<sequence>MLFSRCLPPPLARQLTNESKRWRNAGILAALFQIGSCALALFLYGWRRLVTVLIVNVLFIIVSSVGLVGFIKWLFWVIAFYTASVWGLLVVFFGYALLWAFMSGDWLIFAVHSPIVTDVAIAIVVFLCFLHMAKERETPPQEPAQQEDRTTDQEAPTPLPSAPPAPVVLDVGPLPQPATSSDSIGSRDRLPEGAPGCPICLMRRPDVCLVPCGHMVCGRCADQLMVCAICRGGIQSRVKTYSV</sequence>
<keyword evidence="6" id="KW-1133">Transmembrane helix</keyword>
<dbReference type="InterPro" id="IPR013083">
    <property type="entry name" value="Znf_RING/FYVE/PHD"/>
</dbReference>
<proteinExistence type="predicted"/>
<dbReference type="SUPFAM" id="SSF57850">
    <property type="entry name" value="RING/U-box"/>
    <property type="match status" value="1"/>
</dbReference>
<dbReference type="Pfam" id="PF13920">
    <property type="entry name" value="zf-C3HC4_3"/>
    <property type="match status" value="1"/>
</dbReference>
<keyword evidence="9" id="KW-1185">Reference proteome</keyword>
<evidence type="ECO:0000256" key="3">
    <source>
        <dbReference type="ARBA" id="ARBA00022833"/>
    </source>
</evidence>
<feature type="domain" description="RING-type" evidence="7">
    <location>
        <begin position="197"/>
        <end position="231"/>
    </location>
</feature>
<accession>A0A0G4EVE1</accession>
<keyword evidence="3" id="KW-0862">Zinc</keyword>
<evidence type="ECO:0000256" key="5">
    <source>
        <dbReference type="SAM" id="MobiDB-lite"/>
    </source>
</evidence>
<feature type="region of interest" description="Disordered" evidence="5">
    <location>
        <begin position="137"/>
        <end position="159"/>
    </location>
</feature>
<evidence type="ECO:0000256" key="2">
    <source>
        <dbReference type="ARBA" id="ARBA00022771"/>
    </source>
</evidence>
<evidence type="ECO:0000259" key="7">
    <source>
        <dbReference type="PROSITE" id="PS50089"/>
    </source>
</evidence>
<keyword evidence="1" id="KW-0479">Metal-binding</keyword>
<dbReference type="Gene3D" id="3.30.40.10">
    <property type="entry name" value="Zinc/RING finger domain, C3HC4 (zinc finger)"/>
    <property type="match status" value="1"/>
</dbReference>
<dbReference type="OrthoDB" id="435925at2759"/>
<dbReference type="InterPro" id="IPR017907">
    <property type="entry name" value="Znf_RING_CS"/>
</dbReference>
<dbReference type="PROSITE" id="PS50089">
    <property type="entry name" value="ZF_RING_2"/>
    <property type="match status" value="1"/>
</dbReference>
<reference evidence="8 9" key="1">
    <citation type="submission" date="2014-11" db="EMBL/GenBank/DDBJ databases">
        <authorList>
            <person name="Zhu J."/>
            <person name="Qi W."/>
            <person name="Song R."/>
        </authorList>
    </citation>
    <scope>NUCLEOTIDE SEQUENCE [LARGE SCALE GENOMIC DNA]</scope>
</reference>
<dbReference type="SMART" id="SM00184">
    <property type="entry name" value="RING"/>
    <property type="match status" value="1"/>
</dbReference>
<name>A0A0G4EVE1_VITBC</name>
<gene>
    <name evidence="8" type="ORF">Vbra_13708</name>
</gene>
<dbReference type="STRING" id="1169540.A0A0G4EVE1"/>
<dbReference type="EMBL" id="CDMY01000330">
    <property type="protein sequence ID" value="CEM02591.1"/>
    <property type="molecule type" value="Genomic_DNA"/>
</dbReference>
<organism evidence="8 9">
    <name type="scientific">Vitrella brassicaformis (strain CCMP3155)</name>
    <dbReference type="NCBI Taxonomy" id="1169540"/>
    <lineage>
        <taxon>Eukaryota</taxon>
        <taxon>Sar</taxon>
        <taxon>Alveolata</taxon>
        <taxon>Colpodellida</taxon>
        <taxon>Vitrellaceae</taxon>
        <taxon>Vitrella</taxon>
    </lineage>
</organism>
<dbReference type="InterPro" id="IPR001841">
    <property type="entry name" value="Znf_RING"/>
</dbReference>
<evidence type="ECO:0000256" key="4">
    <source>
        <dbReference type="PROSITE-ProRule" id="PRU00175"/>
    </source>
</evidence>
<feature type="transmembrane region" description="Helical" evidence="6">
    <location>
        <begin position="52"/>
        <end position="71"/>
    </location>
</feature>
<keyword evidence="2 4" id="KW-0863">Zinc-finger</keyword>
<keyword evidence="6" id="KW-0812">Transmembrane</keyword>
<dbReference type="AlphaFoldDB" id="A0A0G4EVE1"/>
<evidence type="ECO:0000256" key="6">
    <source>
        <dbReference type="SAM" id="Phobius"/>
    </source>
</evidence>